<dbReference type="Gene3D" id="1.10.287.80">
    <property type="entry name" value="ATP synthase, gamma subunit, helix hairpin domain"/>
    <property type="match status" value="2"/>
</dbReference>
<dbReference type="InterPro" id="IPR000131">
    <property type="entry name" value="ATP_synth_F1_gsu"/>
</dbReference>
<dbReference type="GO" id="GO:0005524">
    <property type="term" value="F:ATP binding"/>
    <property type="evidence" value="ECO:0007669"/>
    <property type="project" value="UniProtKB-UniRule"/>
</dbReference>
<comment type="function">
    <text evidence="1 13">Produces ATP from ADP in the presence of a proton gradient across the membrane. The gamma chain is believed to be important in regulating ATPase activity and the flow of protons through the CF(0) complex.</text>
</comment>
<gene>
    <name evidence="13" type="primary">atpG</name>
    <name evidence="14" type="ORF">GGD89_001395</name>
</gene>
<keyword evidence="9 13" id="KW-0472">Membrane</keyword>
<evidence type="ECO:0000256" key="9">
    <source>
        <dbReference type="ARBA" id="ARBA00023136"/>
    </source>
</evidence>
<evidence type="ECO:0000256" key="7">
    <source>
        <dbReference type="ARBA" id="ARBA00022781"/>
    </source>
</evidence>
<reference evidence="14 15" key="1">
    <citation type="submission" date="2020-08" db="EMBL/GenBank/DDBJ databases">
        <title>Genome sequencing of Purple Non-Sulfur Bacteria from various extreme environments.</title>
        <authorList>
            <person name="Mayer M."/>
        </authorList>
    </citation>
    <scope>NUCLEOTIDE SEQUENCE [LARGE SCALE GENOMIC DNA]</scope>
    <source>
        <strain evidence="14 15">JA131</strain>
    </source>
</reference>
<dbReference type="NCBIfam" id="NF004146">
    <property type="entry name" value="PRK05621.1-4"/>
    <property type="match status" value="1"/>
</dbReference>
<evidence type="ECO:0000256" key="5">
    <source>
        <dbReference type="ARBA" id="ARBA00022475"/>
    </source>
</evidence>
<dbReference type="InterPro" id="IPR023632">
    <property type="entry name" value="ATP_synth_F1_gsu_CS"/>
</dbReference>
<dbReference type="FunFam" id="1.10.287.80:FF:000001">
    <property type="entry name" value="ATP synthase gamma chain"/>
    <property type="match status" value="1"/>
</dbReference>
<evidence type="ECO:0000256" key="10">
    <source>
        <dbReference type="ARBA" id="ARBA00023196"/>
    </source>
</evidence>
<keyword evidence="5 13" id="KW-1003">Cell membrane</keyword>
<evidence type="ECO:0000256" key="12">
    <source>
        <dbReference type="ARBA" id="ARBA00060385"/>
    </source>
</evidence>
<evidence type="ECO:0000256" key="3">
    <source>
        <dbReference type="ARBA" id="ARBA00007681"/>
    </source>
</evidence>
<keyword evidence="10 13" id="KW-0139">CF(1)</keyword>
<keyword evidence="8 13" id="KW-0406">Ion transport</keyword>
<keyword evidence="4 13" id="KW-0813">Transport</keyword>
<dbReference type="GO" id="GO:0009579">
    <property type="term" value="C:thylakoid"/>
    <property type="evidence" value="ECO:0007669"/>
    <property type="project" value="UniProtKB-SubCell"/>
</dbReference>
<comment type="similarity">
    <text evidence="3 13">Belongs to the ATPase gamma chain family.</text>
</comment>
<dbReference type="GO" id="GO:0045259">
    <property type="term" value="C:proton-transporting ATP synthase complex"/>
    <property type="evidence" value="ECO:0007669"/>
    <property type="project" value="UniProtKB-KW"/>
</dbReference>
<dbReference type="Gene3D" id="3.40.1380.10">
    <property type="match status" value="1"/>
</dbReference>
<dbReference type="PANTHER" id="PTHR11693:SF22">
    <property type="entry name" value="ATP SYNTHASE SUBUNIT GAMMA, MITOCHONDRIAL"/>
    <property type="match status" value="1"/>
</dbReference>
<proteinExistence type="inferred from homology"/>
<dbReference type="GO" id="GO:0046933">
    <property type="term" value="F:proton-transporting ATP synthase activity, rotational mechanism"/>
    <property type="evidence" value="ECO:0007669"/>
    <property type="project" value="UniProtKB-UniRule"/>
</dbReference>
<keyword evidence="11 13" id="KW-0066">ATP synthesis</keyword>
<dbReference type="CDD" id="cd12151">
    <property type="entry name" value="F1-ATPase_gamma"/>
    <property type="match status" value="1"/>
</dbReference>
<evidence type="ECO:0000256" key="11">
    <source>
        <dbReference type="ARBA" id="ARBA00023310"/>
    </source>
</evidence>
<dbReference type="HAMAP" id="MF_00815">
    <property type="entry name" value="ATP_synth_gamma_bact"/>
    <property type="match status" value="1"/>
</dbReference>
<dbReference type="PROSITE" id="PS00153">
    <property type="entry name" value="ATPASE_GAMMA"/>
    <property type="match status" value="1"/>
</dbReference>
<protein>
    <recommendedName>
        <fullName evidence="13">ATP synthase gamma chain</fullName>
    </recommendedName>
    <alternativeName>
        <fullName evidence="13">ATP synthase F1 sector gamma subunit</fullName>
    </alternativeName>
    <alternativeName>
        <fullName evidence="13">F-ATPase gamma subunit</fullName>
    </alternativeName>
</protein>
<comment type="subcellular location">
    <subcellularLocation>
        <location evidence="13">Cell membrane</location>
        <topology evidence="13">Peripheral membrane protein</topology>
    </subcellularLocation>
    <subcellularLocation>
        <location evidence="2">Membrane</location>
        <topology evidence="2">Peripheral membrane protein</topology>
    </subcellularLocation>
    <subcellularLocation>
        <location evidence="12">Thylakoid</location>
    </subcellularLocation>
</comment>
<dbReference type="SUPFAM" id="SSF52943">
    <property type="entry name" value="ATP synthase (F1-ATPase), gamma subunit"/>
    <property type="match status" value="1"/>
</dbReference>
<dbReference type="FunFam" id="1.10.287.80:FF:000003">
    <property type="entry name" value="ATP synthase gamma chain, chloroplastic"/>
    <property type="match status" value="1"/>
</dbReference>
<organism evidence="14 15">
    <name type="scientific">Roseospira visakhapatnamensis</name>
    <dbReference type="NCBI Taxonomy" id="390880"/>
    <lineage>
        <taxon>Bacteria</taxon>
        <taxon>Pseudomonadati</taxon>
        <taxon>Pseudomonadota</taxon>
        <taxon>Alphaproteobacteria</taxon>
        <taxon>Rhodospirillales</taxon>
        <taxon>Rhodospirillaceae</taxon>
        <taxon>Roseospira</taxon>
    </lineage>
</organism>
<dbReference type="PANTHER" id="PTHR11693">
    <property type="entry name" value="ATP SYNTHASE GAMMA CHAIN"/>
    <property type="match status" value="1"/>
</dbReference>
<evidence type="ECO:0000256" key="13">
    <source>
        <dbReference type="HAMAP-Rule" id="MF_00815"/>
    </source>
</evidence>
<dbReference type="InterPro" id="IPR035968">
    <property type="entry name" value="ATP_synth_F1_ATPase_gsu"/>
</dbReference>
<evidence type="ECO:0000313" key="15">
    <source>
        <dbReference type="Proteomes" id="UP000554286"/>
    </source>
</evidence>
<evidence type="ECO:0000256" key="2">
    <source>
        <dbReference type="ARBA" id="ARBA00004170"/>
    </source>
</evidence>
<comment type="caution">
    <text evidence="14">The sequence shown here is derived from an EMBL/GenBank/DDBJ whole genome shotgun (WGS) entry which is preliminary data.</text>
</comment>
<dbReference type="AlphaFoldDB" id="A0A7W6RCT4"/>
<dbReference type="PRINTS" id="PR00126">
    <property type="entry name" value="ATPASEGAMMA"/>
</dbReference>
<dbReference type="EMBL" id="JACIGK010000008">
    <property type="protein sequence ID" value="MBB4265771.1"/>
    <property type="molecule type" value="Genomic_DNA"/>
</dbReference>
<keyword evidence="15" id="KW-1185">Reference proteome</keyword>
<evidence type="ECO:0000256" key="6">
    <source>
        <dbReference type="ARBA" id="ARBA00022519"/>
    </source>
</evidence>
<dbReference type="Pfam" id="PF00231">
    <property type="entry name" value="ATP-synt"/>
    <property type="match status" value="1"/>
</dbReference>
<keyword evidence="6" id="KW-0997">Cell inner membrane</keyword>
<sequence>MASLKDLRNRISSVKSTRKITSAMKMVAASRLRKAQEAAENSRPFAERMDRMLGTLAGSVVGTPGAPRLLAGTGDDRRHLIVVVSSNRGLCGGLNSATARNTRALIRELQADGKEVALLCVGRKGRDALKRDHASLISDTLEDFGRHVITYAEAEVVAQRVLDMFEAGDFDVCTLVYNRFRSAISQIVTRQQLIPFPVPETANENQPLDATGDAAQRALYEFEPSEEGILDDLLPLNVKTQVFRAMTENYASEQGARMTAMDNASRNASDMIDDLTLQYNRTRQAMITKELIEIISGAEAL</sequence>
<dbReference type="Proteomes" id="UP000554286">
    <property type="component" value="Unassembled WGS sequence"/>
</dbReference>
<evidence type="ECO:0000256" key="1">
    <source>
        <dbReference type="ARBA" id="ARBA00003456"/>
    </source>
</evidence>
<comment type="subunit">
    <text evidence="13">F-type ATPases have 2 components, CF(1) - the catalytic core - and CF(0) - the membrane proton channel. CF(1) has five subunits: alpha(3), beta(3), gamma(1), delta(1), epsilon(1). CF(0) has three main subunits: a, b and c.</text>
</comment>
<evidence type="ECO:0000313" key="14">
    <source>
        <dbReference type="EMBL" id="MBB4265771.1"/>
    </source>
</evidence>
<keyword evidence="7 13" id="KW-0375">Hydrogen ion transport</keyword>
<evidence type="ECO:0000256" key="4">
    <source>
        <dbReference type="ARBA" id="ARBA00022448"/>
    </source>
</evidence>
<evidence type="ECO:0000256" key="8">
    <source>
        <dbReference type="ARBA" id="ARBA00023065"/>
    </source>
</evidence>
<dbReference type="PIRSF" id="PIRSF039089">
    <property type="entry name" value="ATP_synthase_gamma"/>
    <property type="match status" value="1"/>
</dbReference>
<dbReference type="GO" id="GO:0042777">
    <property type="term" value="P:proton motive force-driven plasma membrane ATP synthesis"/>
    <property type="evidence" value="ECO:0007669"/>
    <property type="project" value="UniProtKB-UniRule"/>
</dbReference>
<dbReference type="RefSeq" id="WP_184043465.1">
    <property type="nucleotide sequence ID" value="NZ_JACIGK010000008.1"/>
</dbReference>
<dbReference type="NCBIfam" id="TIGR01146">
    <property type="entry name" value="ATPsyn_F1gamma"/>
    <property type="match status" value="1"/>
</dbReference>
<name>A0A7W6RCT4_9PROT</name>
<dbReference type="GO" id="GO:0005886">
    <property type="term" value="C:plasma membrane"/>
    <property type="evidence" value="ECO:0007669"/>
    <property type="project" value="UniProtKB-SubCell"/>
</dbReference>
<accession>A0A7W6RCT4</accession>